<reference evidence="2" key="1">
    <citation type="journal article" date="2022" name="Mol. Ecol. Resour.">
        <title>The genomes of chicory, endive, great burdock and yacon provide insights into Asteraceae palaeo-polyploidization history and plant inulin production.</title>
        <authorList>
            <person name="Fan W."/>
            <person name="Wang S."/>
            <person name="Wang H."/>
            <person name="Wang A."/>
            <person name="Jiang F."/>
            <person name="Liu H."/>
            <person name="Zhao H."/>
            <person name="Xu D."/>
            <person name="Zhang Y."/>
        </authorList>
    </citation>
    <scope>NUCLEOTIDE SEQUENCE [LARGE SCALE GENOMIC DNA]</scope>
    <source>
        <strain evidence="2">cv. Yunnan</strain>
    </source>
</reference>
<gene>
    <name evidence="1" type="ORF">L1987_46798</name>
</gene>
<proteinExistence type="predicted"/>
<evidence type="ECO:0000313" key="2">
    <source>
        <dbReference type="Proteomes" id="UP001056120"/>
    </source>
</evidence>
<reference evidence="1 2" key="2">
    <citation type="journal article" date="2022" name="Mol. Ecol. Resour.">
        <title>The genomes of chicory, endive, great burdock and yacon provide insights into Asteraceae paleo-polyploidization history and plant inulin production.</title>
        <authorList>
            <person name="Fan W."/>
            <person name="Wang S."/>
            <person name="Wang H."/>
            <person name="Wang A."/>
            <person name="Jiang F."/>
            <person name="Liu H."/>
            <person name="Zhao H."/>
            <person name="Xu D."/>
            <person name="Zhang Y."/>
        </authorList>
    </citation>
    <scope>NUCLEOTIDE SEQUENCE [LARGE SCALE GENOMIC DNA]</scope>
    <source>
        <strain evidence="2">cv. Yunnan</strain>
        <tissue evidence="1">Leaves</tissue>
    </source>
</reference>
<name>A0ACB9G1Q9_9ASTR</name>
<accession>A0ACB9G1Q9</accession>
<comment type="caution">
    <text evidence="1">The sequence shown here is derived from an EMBL/GenBank/DDBJ whole genome shotgun (WGS) entry which is preliminary data.</text>
</comment>
<keyword evidence="2" id="KW-1185">Reference proteome</keyword>
<organism evidence="1 2">
    <name type="scientific">Smallanthus sonchifolius</name>
    <dbReference type="NCBI Taxonomy" id="185202"/>
    <lineage>
        <taxon>Eukaryota</taxon>
        <taxon>Viridiplantae</taxon>
        <taxon>Streptophyta</taxon>
        <taxon>Embryophyta</taxon>
        <taxon>Tracheophyta</taxon>
        <taxon>Spermatophyta</taxon>
        <taxon>Magnoliopsida</taxon>
        <taxon>eudicotyledons</taxon>
        <taxon>Gunneridae</taxon>
        <taxon>Pentapetalae</taxon>
        <taxon>asterids</taxon>
        <taxon>campanulids</taxon>
        <taxon>Asterales</taxon>
        <taxon>Asteraceae</taxon>
        <taxon>Asteroideae</taxon>
        <taxon>Heliantheae alliance</taxon>
        <taxon>Millerieae</taxon>
        <taxon>Smallanthus</taxon>
    </lineage>
</organism>
<protein>
    <submittedName>
        <fullName evidence="1">Uncharacterized protein</fullName>
    </submittedName>
</protein>
<dbReference type="Proteomes" id="UP001056120">
    <property type="component" value="Linkage Group LG15"/>
</dbReference>
<sequence>MIITPMWRKKGNIGDCREENRLVAEEIGNVMTDDVVVNLDPVSPEICLVIVMDLEASPSEYLERTSILDQISIDSRNRRFLGKKKSGGGSGGSGERVRPWGGEKHADMEDRESMSTCSKSMHNEMRL</sequence>
<evidence type="ECO:0000313" key="1">
    <source>
        <dbReference type="EMBL" id="KAI3777005.1"/>
    </source>
</evidence>
<dbReference type="EMBL" id="CM042032">
    <property type="protein sequence ID" value="KAI3777005.1"/>
    <property type="molecule type" value="Genomic_DNA"/>
</dbReference>